<evidence type="ECO:0000313" key="3">
    <source>
        <dbReference type="EMBL" id="KAK1503148.1"/>
    </source>
</evidence>
<protein>
    <submittedName>
        <fullName evidence="3">Uncharacterized protein</fullName>
    </submittedName>
</protein>
<comment type="caution">
    <text evidence="3">The sequence shown here is derived from an EMBL/GenBank/DDBJ whole genome shotgun (WGS) entry which is preliminary data.</text>
</comment>
<proteinExistence type="predicted"/>
<feature type="compositionally biased region" description="Basic and acidic residues" evidence="2">
    <location>
        <begin position="289"/>
        <end position="311"/>
    </location>
</feature>
<feature type="compositionally biased region" description="Polar residues" evidence="2">
    <location>
        <begin position="239"/>
        <end position="249"/>
    </location>
</feature>
<gene>
    <name evidence="3" type="ORF">CCOS01_17067</name>
</gene>
<evidence type="ECO:0000256" key="2">
    <source>
        <dbReference type="SAM" id="MobiDB-lite"/>
    </source>
</evidence>
<dbReference type="RefSeq" id="XP_060304230.1">
    <property type="nucleotide sequence ID" value="XM_060465201.1"/>
</dbReference>
<keyword evidence="1" id="KW-0175">Coiled coil</keyword>
<keyword evidence="4" id="KW-1185">Reference proteome</keyword>
<evidence type="ECO:0000256" key="1">
    <source>
        <dbReference type="SAM" id="Coils"/>
    </source>
</evidence>
<dbReference type="EMBL" id="MOOE01000040">
    <property type="protein sequence ID" value="KAK1503148.1"/>
    <property type="molecule type" value="Genomic_DNA"/>
</dbReference>
<dbReference type="Proteomes" id="UP001240678">
    <property type="component" value="Unassembled WGS sequence"/>
</dbReference>
<accession>A0AAI9YE95</accession>
<feature type="coiled-coil region" evidence="1">
    <location>
        <begin position="372"/>
        <end position="455"/>
    </location>
</feature>
<sequence length="502" mass="56454">MSKATGTADIDFAMLPCDLDDCDFEAPNVIAVREDEGQSPEVIEQSFRLRIRYASPGLVSFRLLVVPDGMSTKTTSWLQIRADCIESLEKMLYDKANTSGPSPPYLETVRSRLNGMQSVARMQFHLHKDGRIDLVTPINSDSGNTTGGEPVLDTRASLKSLATASRFSVFFRHDILRRKTFLKYKRAIQDFPSLPENDKLAYECMVDVRRLYHGAGGKVHTSRSLRGSYPPTEAHCSSPDPTTPASYGGSTVPFDDVPPDRGLPPPYDECSSEGQSPETRPGPAATVAEKSKHDCERDPPEYGDTGREKNALESSLDVFPLGNADIYTPGIKRKRSPTTVCTTKTSMIDAPRPGQLQYPLLADRGSPLMRALEQQQQHIHDLQQMFRKSQKRNEALEARCDELEKRLCELEEGQSENVETVGNLDITLDELQARCDNLEKQVPDVCDEMEDLKKTWLEECREELEDKERESFEDRMAKQVRESVEAELNEVRRRVLKALQPP</sequence>
<dbReference type="Gene3D" id="1.10.287.1490">
    <property type="match status" value="1"/>
</dbReference>
<name>A0AAI9YE95_9PEZI</name>
<evidence type="ECO:0000313" key="4">
    <source>
        <dbReference type="Proteomes" id="UP001240678"/>
    </source>
</evidence>
<feature type="region of interest" description="Disordered" evidence="2">
    <location>
        <begin position="216"/>
        <end position="311"/>
    </location>
</feature>
<dbReference type="GeneID" id="85348748"/>
<reference evidence="3 4" key="1">
    <citation type="submission" date="2016-10" db="EMBL/GenBank/DDBJ databases">
        <title>The genome sequence of Colletotrichum fioriniae PJ7.</title>
        <authorList>
            <person name="Baroncelli R."/>
        </authorList>
    </citation>
    <scope>NUCLEOTIDE SEQUENCE [LARGE SCALE GENOMIC DNA]</scope>
    <source>
        <strain evidence="3 4">IMI 309622</strain>
    </source>
</reference>
<organism evidence="3 4">
    <name type="scientific">Colletotrichum costaricense</name>
    <dbReference type="NCBI Taxonomy" id="1209916"/>
    <lineage>
        <taxon>Eukaryota</taxon>
        <taxon>Fungi</taxon>
        <taxon>Dikarya</taxon>
        <taxon>Ascomycota</taxon>
        <taxon>Pezizomycotina</taxon>
        <taxon>Sordariomycetes</taxon>
        <taxon>Hypocreomycetidae</taxon>
        <taxon>Glomerellales</taxon>
        <taxon>Glomerellaceae</taxon>
        <taxon>Colletotrichum</taxon>
        <taxon>Colletotrichum acutatum species complex</taxon>
    </lineage>
</organism>
<dbReference type="AlphaFoldDB" id="A0AAI9YE95"/>